<dbReference type="EMBL" id="SSTD01001877">
    <property type="protein sequence ID" value="TYK28938.1"/>
    <property type="molecule type" value="Genomic_DNA"/>
</dbReference>
<comment type="caution">
    <text evidence="2">The sequence shown here is derived from an EMBL/GenBank/DDBJ whole genome shotgun (WGS) entry which is preliminary data.</text>
</comment>
<reference evidence="2 3" key="1">
    <citation type="submission" date="2019-08" db="EMBL/GenBank/DDBJ databases">
        <title>Draft genome sequences of two oriental melons (Cucumis melo L. var makuwa).</title>
        <authorList>
            <person name="Kwon S.-Y."/>
        </authorList>
    </citation>
    <scope>NUCLEOTIDE SEQUENCE [LARGE SCALE GENOMIC DNA]</scope>
    <source>
        <strain evidence="3">cv. Chang Bougi</strain>
        <tissue evidence="2">Leaf</tissue>
    </source>
</reference>
<name>A0A5D3DZQ0_CUCMM</name>
<dbReference type="Proteomes" id="UP000321947">
    <property type="component" value="Unassembled WGS sequence"/>
</dbReference>
<evidence type="ECO:0000256" key="1">
    <source>
        <dbReference type="SAM" id="Phobius"/>
    </source>
</evidence>
<accession>A0A5D3DZQ0</accession>
<feature type="transmembrane region" description="Helical" evidence="1">
    <location>
        <begin position="297"/>
        <end position="318"/>
    </location>
</feature>
<organism evidence="2 3">
    <name type="scientific">Cucumis melo var. makuwa</name>
    <name type="common">Oriental melon</name>
    <dbReference type="NCBI Taxonomy" id="1194695"/>
    <lineage>
        <taxon>Eukaryota</taxon>
        <taxon>Viridiplantae</taxon>
        <taxon>Streptophyta</taxon>
        <taxon>Embryophyta</taxon>
        <taxon>Tracheophyta</taxon>
        <taxon>Spermatophyta</taxon>
        <taxon>Magnoliopsida</taxon>
        <taxon>eudicotyledons</taxon>
        <taxon>Gunneridae</taxon>
        <taxon>Pentapetalae</taxon>
        <taxon>rosids</taxon>
        <taxon>fabids</taxon>
        <taxon>Cucurbitales</taxon>
        <taxon>Cucurbitaceae</taxon>
        <taxon>Benincaseae</taxon>
        <taxon>Cucumis</taxon>
    </lineage>
</organism>
<dbReference type="AlphaFoldDB" id="A0A5D3DZQ0"/>
<dbReference type="GO" id="GO:0016787">
    <property type="term" value="F:hydrolase activity"/>
    <property type="evidence" value="ECO:0007669"/>
    <property type="project" value="UniProtKB-KW"/>
</dbReference>
<keyword evidence="1" id="KW-1133">Transmembrane helix</keyword>
<evidence type="ECO:0000313" key="3">
    <source>
        <dbReference type="Proteomes" id="UP000321947"/>
    </source>
</evidence>
<proteinExistence type="predicted"/>
<sequence>MSTATAAALPIWPSTGERMNIHVPAGFSKKGLLDCWEMVRLINFDELNPNAAAVVEPIYQLGKFRMKGTVKSYVEALVQNQDDPFSVLGKIILDSDYSLACWQKLMSIFHFNWVFCNSFKCNVQVLYGLSFKKKSQQLINGVEALLVDLWFERNQRVFHEKHLQRYQAMAYIEASAYIYQDGKILIEVDHLQDAPCPYLQIKGVDKEAVAAAGSMLELNDSYTTKSYLQIILESLPPNRSSGLIHNHQAARLQELVEFIQSQGSSTASESSPSREASSPLEGIIEDMQSRIRRLERWLAINTILWTFFVSAFVGYSLYRTKRQ</sequence>
<keyword evidence="1" id="KW-0812">Transmembrane</keyword>
<keyword evidence="1" id="KW-0472">Membrane</keyword>
<keyword evidence="2" id="KW-0378">Hydrolase</keyword>
<gene>
    <name evidence="2" type="ORF">E5676_scaffold120G00250</name>
</gene>
<evidence type="ECO:0000313" key="2">
    <source>
        <dbReference type="EMBL" id="TYK28938.1"/>
    </source>
</evidence>
<protein>
    <submittedName>
        <fullName evidence="2">P-loop containing nucleoside triphosphate hydrolases superfamily protein isoform 2</fullName>
    </submittedName>
</protein>